<organism evidence="2 3">
    <name type="scientific">Actinocrispum wychmicini</name>
    <dbReference type="NCBI Taxonomy" id="1213861"/>
    <lineage>
        <taxon>Bacteria</taxon>
        <taxon>Bacillati</taxon>
        <taxon>Actinomycetota</taxon>
        <taxon>Actinomycetes</taxon>
        <taxon>Pseudonocardiales</taxon>
        <taxon>Pseudonocardiaceae</taxon>
        <taxon>Actinocrispum</taxon>
    </lineage>
</organism>
<comment type="caution">
    <text evidence="2">The sequence shown here is derived from an EMBL/GenBank/DDBJ whole genome shotgun (WGS) entry which is preliminary data.</text>
</comment>
<dbReference type="Proteomes" id="UP000295680">
    <property type="component" value="Unassembled WGS sequence"/>
</dbReference>
<dbReference type="SUPFAM" id="SSF82607">
    <property type="entry name" value="YbaB-like"/>
    <property type="match status" value="1"/>
</dbReference>
<evidence type="ECO:0000313" key="3">
    <source>
        <dbReference type="Proteomes" id="UP000295680"/>
    </source>
</evidence>
<feature type="region of interest" description="Disordered" evidence="1">
    <location>
        <begin position="121"/>
        <end position="153"/>
    </location>
</feature>
<feature type="compositionally biased region" description="Basic and acidic residues" evidence="1">
    <location>
        <begin position="142"/>
        <end position="153"/>
    </location>
</feature>
<dbReference type="EMBL" id="SLWS01000013">
    <property type="protein sequence ID" value="TCO50671.1"/>
    <property type="molecule type" value="Genomic_DNA"/>
</dbReference>
<feature type="compositionally biased region" description="Basic and acidic residues" evidence="1">
    <location>
        <begin position="121"/>
        <end position="132"/>
    </location>
</feature>
<dbReference type="RefSeq" id="WP_165960920.1">
    <property type="nucleotide sequence ID" value="NZ_SLWS01000013.1"/>
</dbReference>
<protein>
    <submittedName>
        <fullName evidence="2">YbaB/EbfC DNA-binding family protein</fullName>
    </submittedName>
</protein>
<keyword evidence="2" id="KW-0238">DNA-binding</keyword>
<reference evidence="2 3" key="1">
    <citation type="submission" date="2019-03" db="EMBL/GenBank/DDBJ databases">
        <title>Genomic Encyclopedia of Type Strains, Phase IV (KMG-IV): sequencing the most valuable type-strain genomes for metagenomic binning, comparative biology and taxonomic classification.</title>
        <authorList>
            <person name="Goeker M."/>
        </authorList>
    </citation>
    <scope>NUCLEOTIDE SEQUENCE [LARGE SCALE GENOMIC DNA]</scope>
    <source>
        <strain evidence="2 3">DSM 45934</strain>
    </source>
</reference>
<name>A0A4R2IXU7_9PSEU</name>
<dbReference type="GO" id="GO:0003677">
    <property type="term" value="F:DNA binding"/>
    <property type="evidence" value="ECO:0007669"/>
    <property type="project" value="UniProtKB-KW"/>
</dbReference>
<dbReference type="AlphaFoldDB" id="A0A4R2IXU7"/>
<proteinExistence type="predicted"/>
<sequence length="153" mass="16387">MDRDPGAELSAIESMVADWEHRGAERLARVKEVTDRVAELSATESSADGSVTVTVGANGLPTDIKLAESAKDRPMSELSADIMATLRKAQSRIPRLMADVAGQAGLAGDSVVAHLLTKAEESFPSPEPDKPKTPGADDDYFDDMRMFRDKGAK</sequence>
<dbReference type="Pfam" id="PF02575">
    <property type="entry name" value="YbaB_DNA_bd"/>
    <property type="match status" value="1"/>
</dbReference>
<dbReference type="InterPro" id="IPR004401">
    <property type="entry name" value="YbaB/EbfC"/>
</dbReference>
<evidence type="ECO:0000256" key="1">
    <source>
        <dbReference type="SAM" id="MobiDB-lite"/>
    </source>
</evidence>
<dbReference type="InterPro" id="IPR036894">
    <property type="entry name" value="YbaB-like_sf"/>
</dbReference>
<gene>
    <name evidence="2" type="ORF">EV192_11348</name>
</gene>
<dbReference type="Gene3D" id="3.30.1310.10">
    <property type="entry name" value="Nucleoid-associated protein YbaB-like domain"/>
    <property type="match status" value="1"/>
</dbReference>
<evidence type="ECO:0000313" key="2">
    <source>
        <dbReference type="EMBL" id="TCO50671.1"/>
    </source>
</evidence>
<accession>A0A4R2IXU7</accession>
<keyword evidence="3" id="KW-1185">Reference proteome</keyword>